<evidence type="ECO:0000313" key="3">
    <source>
        <dbReference type="Proteomes" id="UP000320390"/>
    </source>
</evidence>
<organism evidence="2 3">
    <name type="scientific">Saltatorellus ferox</name>
    <dbReference type="NCBI Taxonomy" id="2528018"/>
    <lineage>
        <taxon>Bacteria</taxon>
        <taxon>Pseudomonadati</taxon>
        <taxon>Planctomycetota</taxon>
        <taxon>Planctomycetia</taxon>
        <taxon>Planctomycetia incertae sedis</taxon>
        <taxon>Saltatorellus</taxon>
    </lineage>
</organism>
<keyword evidence="3" id="KW-1185">Reference proteome</keyword>
<sequence>MPTAINENVIRWSAIRLPHPSRPGQLVTWKVDGPFALRSYYRLEDTKEVIQLDLSHRREDGTIERCLHCGGTPLQKAADRPWGPIGLLAVVGLGLAPFTFGLTALAAAYPIWFLWSSSPVTQTCTTCKAEFVDFRFGPRP</sequence>
<dbReference type="EMBL" id="CP036434">
    <property type="protein sequence ID" value="QDV09686.1"/>
    <property type="molecule type" value="Genomic_DNA"/>
</dbReference>
<name>A0A518F025_9BACT</name>
<proteinExistence type="predicted"/>
<gene>
    <name evidence="2" type="ORF">Poly30_52450</name>
</gene>
<keyword evidence="1" id="KW-0472">Membrane</keyword>
<keyword evidence="1" id="KW-0812">Transmembrane</keyword>
<evidence type="ECO:0008006" key="4">
    <source>
        <dbReference type="Google" id="ProtNLM"/>
    </source>
</evidence>
<reference evidence="2 3" key="1">
    <citation type="submission" date="2019-02" db="EMBL/GenBank/DDBJ databases">
        <title>Deep-cultivation of Planctomycetes and their phenomic and genomic characterization uncovers novel biology.</title>
        <authorList>
            <person name="Wiegand S."/>
            <person name="Jogler M."/>
            <person name="Boedeker C."/>
            <person name="Pinto D."/>
            <person name="Vollmers J."/>
            <person name="Rivas-Marin E."/>
            <person name="Kohn T."/>
            <person name="Peeters S.H."/>
            <person name="Heuer A."/>
            <person name="Rast P."/>
            <person name="Oberbeckmann S."/>
            <person name="Bunk B."/>
            <person name="Jeske O."/>
            <person name="Meyerdierks A."/>
            <person name="Storesund J.E."/>
            <person name="Kallscheuer N."/>
            <person name="Luecker S."/>
            <person name="Lage O.M."/>
            <person name="Pohl T."/>
            <person name="Merkel B.J."/>
            <person name="Hornburger P."/>
            <person name="Mueller R.-W."/>
            <person name="Bruemmer F."/>
            <person name="Labrenz M."/>
            <person name="Spormann A.M."/>
            <person name="Op den Camp H."/>
            <person name="Overmann J."/>
            <person name="Amann R."/>
            <person name="Jetten M.S.M."/>
            <person name="Mascher T."/>
            <person name="Medema M.H."/>
            <person name="Devos D.P."/>
            <person name="Kaster A.-K."/>
            <person name="Ovreas L."/>
            <person name="Rohde M."/>
            <person name="Galperin M.Y."/>
            <person name="Jogler C."/>
        </authorList>
    </citation>
    <scope>NUCLEOTIDE SEQUENCE [LARGE SCALE GENOMIC DNA]</scope>
    <source>
        <strain evidence="2 3">Poly30</strain>
    </source>
</reference>
<keyword evidence="1" id="KW-1133">Transmembrane helix</keyword>
<dbReference type="AlphaFoldDB" id="A0A518F025"/>
<dbReference type="RefSeq" id="WP_145204481.1">
    <property type="nucleotide sequence ID" value="NZ_CP036434.1"/>
</dbReference>
<accession>A0A518F025</accession>
<dbReference type="Proteomes" id="UP000320390">
    <property type="component" value="Chromosome"/>
</dbReference>
<evidence type="ECO:0000256" key="1">
    <source>
        <dbReference type="SAM" id="Phobius"/>
    </source>
</evidence>
<protein>
    <recommendedName>
        <fullName evidence="4">LITAF domain-containing protein</fullName>
    </recommendedName>
</protein>
<evidence type="ECO:0000313" key="2">
    <source>
        <dbReference type="EMBL" id="QDV09686.1"/>
    </source>
</evidence>
<feature type="transmembrane region" description="Helical" evidence="1">
    <location>
        <begin position="85"/>
        <end position="112"/>
    </location>
</feature>